<dbReference type="SUPFAM" id="SSF46689">
    <property type="entry name" value="Homeodomain-like"/>
    <property type="match status" value="1"/>
</dbReference>
<dbReference type="PROSITE" id="PS50977">
    <property type="entry name" value="HTH_TETR_2"/>
    <property type="match status" value="1"/>
</dbReference>
<proteinExistence type="predicted"/>
<gene>
    <name evidence="6" type="ORF">Ssi02_24760</name>
</gene>
<name>A0A919RE67_9ACTN</name>
<reference evidence="6" key="1">
    <citation type="submission" date="2021-01" db="EMBL/GenBank/DDBJ databases">
        <title>Whole genome shotgun sequence of Sinosporangium siamense NBRC 109515.</title>
        <authorList>
            <person name="Komaki H."/>
            <person name="Tamura T."/>
        </authorList>
    </citation>
    <scope>NUCLEOTIDE SEQUENCE</scope>
    <source>
        <strain evidence="6">NBRC 109515</strain>
    </source>
</reference>
<protein>
    <submittedName>
        <fullName evidence="6">TetR family transcriptional regulator</fullName>
    </submittedName>
</protein>
<keyword evidence="2 4" id="KW-0238">DNA-binding</keyword>
<organism evidence="6 7">
    <name type="scientific">Sinosporangium siamense</name>
    <dbReference type="NCBI Taxonomy" id="1367973"/>
    <lineage>
        <taxon>Bacteria</taxon>
        <taxon>Bacillati</taxon>
        <taxon>Actinomycetota</taxon>
        <taxon>Actinomycetes</taxon>
        <taxon>Streptosporangiales</taxon>
        <taxon>Streptosporangiaceae</taxon>
        <taxon>Sinosporangium</taxon>
    </lineage>
</organism>
<dbReference type="PANTHER" id="PTHR30055:SF234">
    <property type="entry name" value="HTH-TYPE TRANSCRIPTIONAL REGULATOR BETI"/>
    <property type="match status" value="1"/>
</dbReference>
<evidence type="ECO:0000256" key="3">
    <source>
        <dbReference type="ARBA" id="ARBA00023163"/>
    </source>
</evidence>
<evidence type="ECO:0000256" key="1">
    <source>
        <dbReference type="ARBA" id="ARBA00023015"/>
    </source>
</evidence>
<evidence type="ECO:0000259" key="5">
    <source>
        <dbReference type="PROSITE" id="PS50977"/>
    </source>
</evidence>
<accession>A0A919RE67</accession>
<evidence type="ECO:0000256" key="4">
    <source>
        <dbReference type="PROSITE-ProRule" id="PRU00335"/>
    </source>
</evidence>
<dbReference type="InterPro" id="IPR001647">
    <property type="entry name" value="HTH_TetR"/>
</dbReference>
<dbReference type="InterPro" id="IPR036271">
    <property type="entry name" value="Tet_transcr_reg_TetR-rel_C_sf"/>
</dbReference>
<evidence type="ECO:0000313" key="7">
    <source>
        <dbReference type="Proteomes" id="UP000606172"/>
    </source>
</evidence>
<keyword evidence="7" id="KW-1185">Reference proteome</keyword>
<dbReference type="Gene3D" id="1.10.357.10">
    <property type="entry name" value="Tetracycline Repressor, domain 2"/>
    <property type="match status" value="1"/>
</dbReference>
<dbReference type="InterPro" id="IPR049445">
    <property type="entry name" value="TetR_SbtR-like_C"/>
</dbReference>
<dbReference type="PANTHER" id="PTHR30055">
    <property type="entry name" value="HTH-TYPE TRANSCRIPTIONAL REGULATOR RUTR"/>
    <property type="match status" value="1"/>
</dbReference>
<dbReference type="RefSeq" id="WP_204024873.1">
    <property type="nucleotide sequence ID" value="NZ_BOOW01000014.1"/>
</dbReference>
<dbReference type="Proteomes" id="UP000606172">
    <property type="component" value="Unassembled WGS sequence"/>
</dbReference>
<feature type="domain" description="HTH tetR-type" evidence="5">
    <location>
        <begin position="17"/>
        <end position="76"/>
    </location>
</feature>
<dbReference type="Pfam" id="PF00440">
    <property type="entry name" value="TetR_N"/>
    <property type="match status" value="1"/>
</dbReference>
<comment type="caution">
    <text evidence="6">The sequence shown here is derived from an EMBL/GenBank/DDBJ whole genome shotgun (WGS) entry which is preliminary data.</text>
</comment>
<dbReference type="InterPro" id="IPR009057">
    <property type="entry name" value="Homeodomain-like_sf"/>
</dbReference>
<evidence type="ECO:0000313" key="6">
    <source>
        <dbReference type="EMBL" id="GII92245.1"/>
    </source>
</evidence>
<dbReference type="Pfam" id="PF21597">
    <property type="entry name" value="TetR_C_43"/>
    <property type="match status" value="1"/>
</dbReference>
<keyword evidence="1" id="KW-0805">Transcription regulation</keyword>
<dbReference type="EMBL" id="BOOW01000014">
    <property type="protein sequence ID" value="GII92245.1"/>
    <property type="molecule type" value="Genomic_DNA"/>
</dbReference>
<keyword evidence="3" id="KW-0804">Transcription</keyword>
<dbReference type="SUPFAM" id="SSF48498">
    <property type="entry name" value="Tetracyclin repressor-like, C-terminal domain"/>
    <property type="match status" value="1"/>
</dbReference>
<sequence length="193" mass="20893">MAKTPAGGARPPRADARRNQERILAAAREAFTRHGVDASLNDIARRAGVGPGTLYRHFPTREALLEAMLADRYHALAGHARDLAGTAPPAEAVPRWLSAFVRDLRAFRGLATSMKNALYDEGSVLFVSCKEMQVAWDVLVVHAQVAGVVRQDASPADLLRLAAALAWATEDLPEDTTEADRLLDLMLTGVMRG</sequence>
<dbReference type="GO" id="GO:0003700">
    <property type="term" value="F:DNA-binding transcription factor activity"/>
    <property type="evidence" value="ECO:0007669"/>
    <property type="project" value="TreeGrafter"/>
</dbReference>
<dbReference type="InterPro" id="IPR050109">
    <property type="entry name" value="HTH-type_TetR-like_transc_reg"/>
</dbReference>
<dbReference type="AlphaFoldDB" id="A0A919RE67"/>
<evidence type="ECO:0000256" key="2">
    <source>
        <dbReference type="ARBA" id="ARBA00023125"/>
    </source>
</evidence>
<dbReference type="GO" id="GO:0000976">
    <property type="term" value="F:transcription cis-regulatory region binding"/>
    <property type="evidence" value="ECO:0007669"/>
    <property type="project" value="TreeGrafter"/>
</dbReference>
<dbReference type="PRINTS" id="PR00455">
    <property type="entry name" value="HTHTETR"/>
</dbReference>
<feature type="DNA-binding region" description="H-T-H motif" evidence="4">
    <location>
        <begin position="39"/>
        <end position="58"/>
    </location>
</feature>